<comment type="subcellular location">
    <subcellularLocation>
        <location evidence="1">Nucleus</location>
    </subcellularLocation>
</comment>
<dbReference type="GO" id="GO:0005634">
    <property type="term" value="C:nucleus"/>
    <property type="evidence" value="ECO:0007669"/>
    <property type="project" value="UniProtKB-SubCell"/>
</dbReference>
<dbReference type="Gene3D" id="3.30.1740.10">
    <property type="entry name" value="Zinc finger, PARP-type"/>
    <property type="match status" value="1"/>
</dbReference>
<dbReference type="SUPFAM" id="SSF57716">
    <property type="entry name" value="Glucocorticoid receptor-like (DNA-binding domain)"/>
    <property type="match status" value="1"/>
</dbReference>
<dbReference type="InterPro" id="IPR011761">
    <property type="entry name" value="ATP-grasp"/>
</dbReference>
<evidence type="ECO:0000313" key="10">
    <source>
        <dbReference type="Proteomes" id="UP000002729"/>
    </source>
</evidence>
<dbReference type="SMART" id="SM01336">
    <property type="entry name" value="zf-PARP"/>
    <property type="match status" value="1"/>
</dbReference>
<evidence type="ECO:0000256" key="4">
    <source>
        <dbReference type="ARBA" id="ARBA00022833"/>
    </source>
</evidence>
<keyword evidence="6" id="KW-0547">Nucleotide-binding</keyword>
<dbReference type="GeneID" id="20226713"/>
<dbReference type="SUPFAM" id="SSF56059">
    <property type="entry name" value="Glutathione synthetase ATP-binding domain-like"/>
    <property type="match status" value="1"/>
</dbReference>
<proteinExistence type="predicted"/>
<evidence type="ECO:0000256" key="5">
    <source>
        <dbReference type="ARBA" id="ARBA00023242"/>
    </source>
</evidence>
<dbReference type="GO" id="GO:0005524">
    <property type="term" value="F:ATP binding"/>
    <property type="evidence" value="ECO:0007669"/>
    <property type="project" value="UniProtKB-UniRule"/>
</dbReference>
<dbReference type="InterPro" id="IPR036957">
    <property type="entry name" value="Znf_PARP_sf"/>
</dbReference>
<evidence type="ECO:0008006" key="11">
    <source>
        <dbReference type="Google" id="ProtNLM"/>
    </source>
</evidence>
<dbReference type="AlphaFoldDB" id="F0YP48"/>
<keyword evidence="10" id="KW-1185">Reference proteome</keyword>
<accession>F0YP48</accession>
<evidence type="ECO:0000256" key="1">
    <source>
        <dbReference type="ARBA" id="ARBA00004123"/>
    </source>
</evidence>
<dbReference type="EMBL" id="GL833196">
    <property type="protein sequence ID" value="EGB03113.1"/>
    <property type="molecule type" value="Genomic_DNA"/>
</dbReference>
<dbReference type="GO" id="GO:0003677">
    <property type="term" value="F:DNA binding"/>
    <property type="evidence" value="ECO:0007669"/>
    <property type="project" value="InterPro"/>
</dbReference>
<keyword evidence="3" id="KW-0863">Zinc-finger</keyword>
<evidence type="ECO:0000313" key="9">
    <source>
        <dbReference type="EMBL" id="EGB03113.1"/>
    </source>
</evidence>
<evidence type="ECO:0000259" key="8">
    <source>
        <dbReference type="PROSITE" id="PS50975"/>
    </source>
</evidence>
<keyword evidence="2" id="KW-0479">Metal-binding</keyword>
<name>F0YP48_AURAN</name>
<evidence type="ECO:0000256" key="6">
    <source>
        <dbReference type="PROSITE-ProRule" id="PRU00409"/>
    </source>
</evidence>
<dbReference type="KEGG" id="aaf:AURANDRAFT_68291"/>
<sequence length="927" mass="106583">MPSFSSGDRFDNIDDMDPSYEASIANNSRSKCRERSCRCAIARGTPRIGRKMKCSKTSWYHVECIFEQFLRGSWQRKTITTLNDVKNIHVLTLEQNFDVARAKRGLKPSCVVEDCLGLVNQILSHNVIGVNRATSKHFPHHFILPISSALQNDFTSNCLFGRCRGGLIADAQNFAEKSGEKTIIVSHEPYVRHGDCGEDFLGTRRCMSEQRIIRPHEVQIVHNQWTYSTAPSLKKRNSFCTALERVAGILCSEGPRANYQNDTTQKIYVLWTVSDSVVHSPSPRAFVRKTEFTSGSQASIYTRKHSARLESCMVSVPSPQGDKLLLRCSPSMTSGSRLVTEFYRCKQAKADEDFMSYEHMRNEVDLIQPQMTTRLKRLDEHLDRQLRQTRRERLNDYPRDFEMRLQPRQAISMRLVRDDHYSHGKMDRSWGACGIIVHRRIHFVIQHAASRRGWTIREDYYPGQKNSLMILERARSGSPERRVFEHLVCVELRSSHASFFNAKHIAMHLLRQAGVPVPRSISVYKTSDLNHVESRLNFPVVLKVSTGTFGNKIVLGVTTLAQLKVEYMKLCPSSCEAFLVEEMAVVHRRPNWISCEHTDFTFGDCVSRNNHLRSQIGLSSIPVDWEFLRHSKKLYPDTRLAWRHLRKIRLSDDMRRFQGNYLEHVPSSRWHPSLHILARRIFSIGVPTQRMIGFDVIASNISSDIRNFPPPILVHDINSNPDTTISFVAANQPHCPFYVTERILDAMCIFSRRCTLFLLCNRTNPRCDVHAMIVNMRVRDVVNTARAEILNLALSVWQKTLGSDALCLTFVNTWPSPDTNDTKPERLYFRSFAARQMIGRLMDRVVEVAGQLPYPITSSSRHLPQQVPDICQHARPRPEFDPTTARYLPWPPAMRDGLVALRRWTGRDASWPVLRPLDTSWSFVIHQ</sequence>
<keyword evidence="4" id="KW-0862">Zinc</keyword>
<dbReference type="Proteomes" id="UP000002729">
    <property type="component" value="Unassembled WGS sequence"/>
</dbReference>
<dbReference type="RefSeq" id="XP_009042188.1">
    <property type="nucleotide sequence ID" value="XM_009043940.1"/>
</dbReference>
<dbReference type="InParanoid" id="F0YP48"/>
<evidence type="ECO:0000256" key="2">
    <source>
        <dbReference type="ARBA" id="ARBA00022723"/>
    </source>
</evidence>
<evidence type="ECO:0000256" key="3">
    <source>
        <dbReference type="ARBA" id="ARBA00022771"/>
    </source>
</evidence>
<feature type="domain" description="ATP-grasp" evidence="8">
    <location>
        <begin position="507"/>
        <end position="550"/>
    </location>
</feature>
<keyword evidence="5" id="KW-0539">Nucleus</keyword>
<dbReference type="InterPro" id="IPR001510">
    <property type="entry name" value="Znf_PARP"/>
</dbReference>
<feature type="domain" description="PARP-type" evidence="7">
    <location>
        <begin position="20"/>
        <end position="107"/>
    </location>
</feature>
<dbReference type="PROSITE" id="PS50975">
    <property type="entry name" value="ATP_GRASP"/>
    <property type="match status" value="1"/>
</dbReference>
<dbReference type="GO" id="GO:0008270">
    <property type="term" value="F:zinc ion binding"/>
    <property type="evidence" value="ECO:0007669"/>
    <property type="project" value="UniProtKB-KW"/>
</dbReference>
<evidence type="ECO:0000259" key="7">
    <source>
        <dbReference type="PROSITE" id="PS50064"/>
    </source>
</evidence>
<protein>
    <recommendedName>
        <fullName evidence="11">PARP-type domain-containing protein</fullName>
    </recommendedName>
</protein>
<dbReference type="PROSITE" id="PS50064">
    <property type="entry name" value="ZF_PARP_2"/>
    <property type="match status" value="1"/>
</dbReference>
<reference evidence="9 10" key="1">
    <citation type="journal article" date="2011" name="Proc. Natl. Acad. Sci. U.S.A.">
        <title>Niche of harmful alga Aureococcus anophagefferens revealed through ecogenomics.</title>
        <authorList>
            <person name="Gobler C.J."/>
            <person name="Berry D.L."/>
            <person name="Dyhrman S.T."/>
            <person name="Wilhelm S.W."/>
            <person name="Salamov A."/>
            <person name="Lobanov A.V."/>
            <person name="Zhang Y."/>
            <person name="Collier J.L."/>
            <person name="Wurch L.L."/>
            <person name="Kustka A.B."/>
            <person name="Dill B.D."/>
            <person name="Shah M."/>
            <person name="VerBerkmoes N.C."/>
            <person name="Kuo A."/>
            <person name="Terry A."/>
            <person name="Pangilinan J."/>
            <person name="Lindquist E.A."/>
            <person name="Lucas S."/>
            <person name="Paulsen I.T."/>
            <person name="Hattenrath-Lehmann T.K."/>
            <person name="Talmage S.C."/>
            <person name="Walker E.A."/>
            <person name="Koch F."/>
            <person name="Burson A.M."/>
            <person name="Marcoval M.A."/>
            <person name="Tang Y.Z."/>
            <person name="Lecleir G.R."/>
            <person name="Coyne K.J."/>
            <person name="Berg G.M."/>
            <person name="Bertrand E.M."/>
            <person name="Saito M.A."/>
            <person name="Gladyshev V.N."/>
            <person name="Grigoriev I.V."/>
        </authorList>
    </citation>
    <scope>NUCLEOTIDE SEQUENCE [LARGE SCALE GENOMIC DNA]</scope>
    <source>
        <strain evidence="10">CCMP 1984</strain>
    </source>
</reference>
<organism evidence="10">
    <name type="scientific">Aureococcus anophagefferens</name>
    <name type="common">Harmful bloom alga</name>
    <dbReference type="NCBI Taxonomy" id="44056"/>
    <lineage>
        <taxon>Eukaryota</taxon>
        <taxon>Sar</taxon>
        <taxon>Stramenopiles</taxon>
        <taxon>Ochrophyta</taxon>
        <taxon>Pelagophyceae</taxon>
        <taxon>Pelagomonadales</taxon>
        <taxon>Pelagomonadaceae</taxon>
        <taxon>Aureococcus</taxon>
    </lineage>
</organism>
<gene>
    <name evidence="9" type="ORF">AURANDRAFT_68291</name>
</gene>
<keyword evidence="6" id="KW-0067">ATP-binding</keyword>